<comment type="cofactor">
    <cofactor evidence="1">
        <name>Fe(2+)</name>
        <dbReference type="ChEBI" id="CHEBI:29033"/>
    </cofactor>
</comment>
<feature type="domain" description="TauD/TfdA-like" evidence="7">
    <location>
        <begin position="48"/>
        <end position="196"/>
    </location>
</feature>
<dbReference type="PANTHER" id="PTHR10696:SF56">
    <property type="entry name" value="TAUD_TFDA-LIKE DOMAIN-CONTAINING PROTEIN"/>
    <property type="match status" value="1"/>
</dbReference>
<dbReference type="Proteomes" id="UP001595993">
    <property type="component" value="Unassembled WGS sequence"/>
</dbReference>
<dbReference type="SUPFAM" id="SSF51197">
    <property type="entry name" value="Clavaminate synthase-like"/>
    <property type="match status" value="1"/>
</dbReference>
<comment type="similarity">
    <text evidence="2">Belongs to the clavaminate synthase family.</text>
</comment>
<name>A0ABV9G2A6_9ACTN</name>
<accession>A0ABV9G2A6</accession>
<dbReference type="InterPro" id="IPR050411">
    <property type="entry name" value="AlphaKG_dependent_hydroxylases"/>
</dbReference>
<sequence>MNEPNAPVLDCSAHQDVLRELARELPRIPRADLPAFFTAAEQLTDRLPAKLTARLGELNEKGHQRGFLLLRGLPVEDDADLPATPTSSAVPEDRPLLAMEAMLALVGRVLGLHTGYAELRAGSVYHDVYPAPGAHDLSSESSETLLDFHTEMAYHALQPNYVMLACSRADHERRAATLVASVRNALPLLSDEAKAGLYEVKMPCCVDLAFRGSVEDPGAIANVAPLYGDENDPLLGYDRELLAPVEPAHHEALAALSKALDEVTEAVHLEPGDLLIVDNFRTTHARTPFTPRWDGKDRWLHRNYIRTDRYGQLSGGEHAGDVVAFNPRRQGLCRK</sequence>
<dbReference type="Gene3D" id="3.60.130.10">
    <property type="entry name" value="Clavaminate synthase-like"/>
    <property type="match status" value="1"/>
</dbReference>
<comment type="caution">
    <text evidence="8">The sequence shown here is derived from an EMBL/GenBank/DDBJ whole genome shotgun (WGS) entry which is preliminary data.</text>
</comment>
<gene>
    <name evidence="8" type="primary">cs1</name>
    <name evidence="8" type="ORF">ACFO9E_11675</name>
</gene>
<dbReference type="Pfam" id="PF02668">
    <property type="entry name" value="TauD"/>
    <property type="match status" value="2"/>
</dbReference>
<dbReference type="EMBL" id="JBHSFE010000010">
    <property type="protein sequence ID" value="MFC4608471.1"/>
    <property type="molecule type" value="Genomic_DNA"/>
</dbReference>
<reference evidence="9" key="1">
    <citation type="journal article" date="2019" name="Int. J. Syst. Evol. Microbiol.">
        <title>The Global Catalogue of Microorganisms (GCM) 10K type strain sequencing project: providing services to taxonomists for standard genome sequencing and annotation.</title>
        <authorList>
            <consortium name="The Broad Institute Genomics Platform"/>
            <consortium name="The Broad Institute Genome Sequencing Center for Infectious Disease"/>
            <person name="Wu L."/>
            <person name="Ma J."/>
        </authorList>
    </citation>
    <scope>NUCLEOTIDE SEQUENCE [LARGE SCALE GENOMIC DNA]</scope>
    <source>
        <strain evidence="9">CGMCC 4.7139</strain>
    </source>
</reference>
<feature type="domain" description="TauD/TfdA-like" evidence="7">
    <location>
        <begin position="246"/>
        <end position="302"/>
    </location>
</feature>
<keyword evidence="9" id="KW-1185">Reference proteome</keyword>
<dbReference type="NCBIfam" id="NF043003">
    <property type="entry name" value="ClavSyn_CS1"/>
    <property type="match status" value="1"/>
</dbReference>
<dbReference type="EC" id="1.14.11.21" evidence="8"/>
<evidence type="ECO:0000313" key="8">
    <source>
        <dbReference type="EMBL" id="MFC4608471.1"/>
    </source>
</evidence>
<keyword evidence="3" id="KW-0479">Metal-binding</keyword>
<evidence type="ECO:0000256" key="4">
    <source>
        <dbReference type="ARBA" id="ARBA00023002"/>
    </source>
</evidence>
<keyword evidence="5" id="KW-0408">Iron</keyword>
<protein>
    <submittedName>
        <fullName evidence="8">Clavaminate synthase Cs1</fullName>
        <ecNumber evidence="8">1.14.11.21</ecNumber>
    </submittedName>
</protein>
<dbReference type="GO" id="GO:0033758">
    <property type="term" value="F:clavaminate synthase activity"/>
    <property type="evidence" value="ECO:0007669"/>
    <property type="project" value="UniProtKB-EC"/>
</dbReference>
<evidence type="ECO:0000256" key="1">
    <source>
        <dbReference type="ARBA" id="ARBA00001954"/>
    </source>
</evidence>
<evidence type="ECO:0000256" key="5">
    <source>
        <dbReference type="ARBA" id="ARBA00023004"/>
    </source>
</evidence>
<dbReference type="RefSeq" id="WP_381194002.1">
    <property type="nucleotide sequence ID" value="NZ_JBHSFE010000010.1"/>
</dbReference>
<dbReference type="PANTHER" id="PTHR10696">
    <property type="entry name" value="GAMMA-BUTYROBETAINE HYDROXYLASE-RELATED"/>
    <property type="match status" value="1"/>
</dbReference>
<evidence type="ECO:0000259" key="7">
    <source>
        <dbReference type="Pfam" id="PF02668"/>
    </source>
</evidence>
<evidence type="ECO:0000256" key="6">
    <source>
        <dbReference type="ARBA" id="ARBA00023194"/>
    </source>
</evidence>
<dbReference type="InterPro" id="IPR014503">
    <property type="entry name" value="Clavaminate_syn-like"/>
</dbReference>
<dbReference type="InterPro" id="IPR003819">
    <property type="entry name" value="TauD/TfdA-like"/>
</dbReference>
<evidence type="ECO:0000256" key="3">
    <source>
        <dbReference type="ARBA" id="ARBA00022723"/>
    </source>
</evidence>
<dbReference type="InterPro" id="IPR053503">
    <property type="entry name" value="Clavaminate_Synthase"/>
</dbReference>
<dbReference type="InterPro" id="IPR042098">
    <property type="entry name" value="TauD-like_sf"/>
</dbReference>
<organism evidence="8 9">
    <name type="scientific">Streptomyces maoxianensis</name>
    <dbReference type="NCBI Taxonomy" id="1459942"/>
    <lineage>
        <taxon>Bacteria</taxon>
        <taxon>Bacillati</taxon>
        <taxon>Actinomycetota</taxon>
        <taxon>Actinomycetes</taxon>
        <taxon>Kitasatosporales</taxon>
        <taxon>Streptomycetaceae</taxon>
        <taxon>Streptomyces</taxon>
    </lineage>
</organism>
<evidence type="ECO:0000256" key="2">
    <source>
        <dbReference type="ARBA" id="ARBA00008425"/>
    </source>
</evidence>
<dbReference type="PIRSF" id="PIRSF019543">
    <property type="entry name" value="Clavaminate_syn"/>
    <property type="match status" value="1"/>
</dbReference>
<evidence type="ECO:0000313" key="9">
    <source>
        <dbReference type="Proteomes" id="UP001595993"/>
    </source>
</evidence>
<keyword evidence="6" id="KW-0045">Antibiotic biosynthesis</keyword>
<keyword evidence="4 8" id="KW-0560">Oxidoreductase</keyword>
<proteinExistence type="inferred from homology"/>